<dbReference type="EMBL" id="BGZK01000014">
    <property type="protein sequence ID" value="GBP04585.1"/>
    <property type="molecule type" value="Genomic_DNA"/>
</dbReference>
<dbReference type="AlphaFoldDB" id="A0A4C1SRG8"/>
<proteinExistence type="predicted"/>
<sequence>MLRLVRKLPIYPHNFSGSPKGDVKGLHYIQTYTHNFPFAVDRFRIMRVAAARGRSRLAKYHDTGAVDNPLHQRLIIYIQQIKEVQAWSDLLNYKDRKLSRPPGTHNCLPKVLQTVRIRDLLLHHDNASSHAAGTHIVIDSHLAVLADVLPEIKAVL</sequence>
<evidence type="ECO:0000313" key="1">
    <source>
        <dbReference type="EMBL" id="GBP04585.1"/>
    </source>
</evidence>
<accession>A0A4C1SRG8</accession>
<reference evidence="1 2" key="1">
    <citation type="journal article" date="2019" name="Commun. Biol.">
        <title>The bagworm genome reveals a unique fibroin gene that provides high tensile strength.</title>
        <authorList>
            <person name="Kono N."/>
            <person name="Nakamura H."/>
            <person name="Ohtoshi R."/>
            <person name="Tomita M."/>
            <person name="Numata K."/>
            <person name="Arakawa K."/>
        </authorList>
    </citation>
    <scope>NUCLEOTIDE SEQUENCE [LARGE SCALE GENOMIC DNA]</scope>
</reference>
<protein>
    <submittedName>
        <fullName evidence="1">Uncharacterized protein</fullName>
    </submittedName>
</protein>
<dbReference type="Proteomes" id="UP000299102">
    <property type="component" value="Unassembled WGS sequence"/>
</dbReference>
<name>A0A4C1SRG8_EUMVA</name>
<organism evidence="1 2">
    <name type="scientific">Eumeta variegata</name>
    <name type="common">Bagworm moth</name>
    <name type="synonym">Eumeta japonica</name>
    <dbReference type="NCBI Taxonomy" id="151549"/>
    <lineage>
        <taxon>Eukaryota</taxon>
        <taxon>Metazoa</taxon>
        <taxon>Ecdysozoa</taxon>
        <taxon>Arthropoda</taxon>
        <taxon>Hexapoda</taxon>
        <taxon>Insecta</taxon>
        <taxon>Pterygota</taxon>
        <taxon>Neoptera</taxon>
        <taxon>Endopterygota</taxon>
        <taxon>Lepidoptera</taxon>
        <taxon>Glossata</taxon>
        <taxon>Ditrysia</taxon>
        <taxon>Tineoidea</taxon>
        <taxon>Psychidae</taxon>
        <taxon>Oiketicinae</taxon>
        <taxon>Eumeta</taxon>
    </lineage>
</organism>
<evidence type="ECO:0000313" key="2">
    <source>
        <dbReference type="Proteomes" id="UP000299102"/>
    </source>
</evidence>
<gene>
    <name evidence="1" type="ORF">EVAR_3932_1</name>
</gene>
<keyword evidence="2" id="KW-1185">Reference proteome</keyword>
<comment type="caution">
    <text evidence="1">The sequence shown here is derived from an EMBL/GenBank/DDBJ whole genome shotgun (WGS) entry which is preliminary data.</text>
</comment>